<reference evidence="1 2" key="1">
    <citation type="submission" date="2020-10" db="EMBL/GenBank/DDBJ databases">
        <title>Identification of Nocardia species via Next-generation sequencing and recognition of intraspecies genetic diversity.</title>
        <authorList>
            <person name="Li P."/>
            <person name="Li P."/>
            <person name="Lu B."/>
        </authorList>
    </citation>
    <scope>NUCLEOTIDE SEQUENCE [LARGE SCALE GENOMIC DNA]</scope>
    <source>
        <strain evidence="1 2">BJ06-0143</strain>
    </source>
</reference>
<dbReference type="Proteomes" id="UP000707731">
    <property type="component" value="Unassembled WGS sequence"/>
</dbReference>
<keyword evidence="2" id="KW-1185">Reference proteome</keyword>
<dbReference type="InterPro" id="IPR036375">
    <property type="entry name" value="Hemopexin-like_dom_sf"/>
</dbReference>
<dbReference type="SUPFAM" id="SSF50923">
    <property type="entry name" value="Hemopexin-like domain"/>
    <property type="match status" value="1"/>
</dbReference>
<evidence type="ECO:0000313" key="2">
    <source>
        <dbReference type="Proteomes" id="UP000707731"/>
    </source>
</evidence>
<sequence length="205" mass="23185">MISASCKLPWDEKNAALINGNEVWHTDWSGQTLSIAEWVGRNFTGNLPSWKSVDAAVQLPWSTKNAALFHGDEVWHTDWSGQTQTIADWASRNFTGKLPSWTTIDATCKLPWDDKNAALFHGDQVWHTDWPGHTIAIGEWVGRNFTGHFPAWDKIDAAMQLPWSTKNVALIYGNQVWHTDWPAETQNIATWVRTNFSGSLPNGWN</sequence>
<evidence type="ECO:0000313" key="1">
    <source>
        <dbReference type="EMBL" id="MBF6353372.1"/>
    </source>
</evidence>
<dbReference type="Gene3D" id="2.110.10.10">
    <property type="entry name" value="Hemopexin-like domain"/>
    <property type="match status" value="1"/>
</dbReference>
<dbReference type="RefSeq" id="WP_195000294.1">
    <property type="nucleotide sequence ID" value="NZ_JADLQN010000001.1"/>
</dbReference>
<comment type="caution">
    <text evidence="1">The sequence shown here is derived from an EMBL/GenBank/DDBJ whole genome shotgun (WGS) entry which is preliminary data.</text>
</comment>
<proteinExistence type="predicted"/>
<dbReference type="EMBL" id="JADLQN010000001">
    <property type="protein sequence ID" value="MBF6353372.1"/>
    <property type="molecule type" value="Genomic_DNA"/>
</dbReference>
<accession>A0ABS0D6T2</accession>
<gene>
    <name evidence="1" type="ORF">IU449_02230</name>
</gene>
<protein>
    <submittedName>
        <fullName evidence="1">Uncharacterized protein</fullName>
    </submittedName>
</protein>
<organism evidence="1 2">
    <name type="scientific">Nocardia higoensis</name>
    <dbReference type="NCBI Taxonomy" id="228599"/>
    <lineage>
        <taxon>Bacteria</taxon>
        <taxon>Bacillati</taxon>
        <taxon>Actinomycetota</taxon>
        <taxon>Actinomycetes</taxon>
        <taxon>Mycobacteriales</taxon>
        <taxon>Nocardiaceae</taxon>
        <taxon>Nocardia</taxon>
    </lineage>
</organism>
<name>A0ABS0D6T2_9NOCA</name>